<dbReference type="RefSeq" id="WP_188744297.1">
    <property type="nucleotide sequence ID" value="NZ_BAABFW010000027.1"/>
</dbReference>
<accession>A0A917UVU0</accession>
<name>A0A917UVU0_9MICO</name>
<keyword evidence="1" id="KW-1133">Transmembrane helix</keyword>
<dbReference type="Proteomes" id="UP000636956">
    <property type="component" value="Unassembled WGS sequence"/>
</dbReference>
<evidence type="ECO:0000256" key="1">
    <source>
        <dbReference type="SAM" id="Phobius"/>
    </source>
</evidence>
<keyword evidence="1" id="KW-0812">Transmembrane</keyword>
<gene>
    <name evidence="2" type="ORF">GCM10011372_30850</name>
</gene>
<reference evidence="2" key="1">
    <citation type="journal article" date="2014" name="Int. J. Syst. Evol. Microbiol.">
        <title>Complete genome sequence of Corynebacterium casei LMG S-19264T (=DSM 44701T), isolated from a smear-ripened cheese.</title>
        <authorList>
            <consortium name="US DOE Joint Genome Institute (JGI-PGF)"/>
            <person name="Walter F."/>
            <person name="Albersmeier A."/>
            <person name="Kalinowski J."/>
            <person name="Ruckert C."/>
        </authorList>
    </citation>
    <scope>NUCLEOTIDE SEQUENCE</scope>
    <source>
        <strain evidence="2">CGMCC 1.8984</strain>
    </source>
</reference>
<proteinExistence type="predicted"/>
<feature type="transmembrane region" description="Helical" evidence="1">
    <location>
        <begin position="89"/>
        <end position="114"/>
    </location>
</feature>
<feature type="transmembrane region" description="Helical" evidence="1">
    <location>
        <begin position="390"/>
        <end position="409"/>
    </location>
</feature>
<keyword evidence="1" id="KW-0472">Membrane</keyword>
<reference evidence="2" key="2">
    <citation type="submission" date="2020-09" db="EMBL/GenBank/DDBJ databases">
        <authorList>
            <person name="Sun Q."/>
            <person name="Zhou Y."/>
        </authorList>
    </citation>
    <scope>NUCLEOTIDE SEQUENCE</scope>
    <source>
        <strain evidence="2">CGMCC 1.8984</strain>
    </source>
</reference>
<feature type="transmembrane region" description="Helical" evidence="1">
    <location>
        <begin position="297"/>
        <end position="318"/>
    </location>
</feature>
<dbReference type="EMBL" id="BMMD01000021">
    <property type="protein sequence ID" value="GGJ90140.1"/>
    <property type="molecule type" value="Genomic_DNA"/>
</dbReference>
<keyword evidence="3" id="KW-1185">Reference proteome</keyword>
<feature type="transmembrane region" description="Helical" evidence="1">
    <location>
        <begin position="51"/>
        <end position="77"/>
    </location>
</feature>
<feature type="transmembrane region" description="Helical" evidence="1">
    <location>
        <begin position="330"/>
        <end position="352"/>
    </location>
</feature>
<feature type="transmembrane region" description="Helical" evidence="1">
    <location>
        <begin position="179"/>
        <end position="196"/>
    </location>
</feature>
<evidence type="ECO:0000313" key="3">
    <source>
        <dbReference type="Proteomes" id="UP000636956"/>
    </source>
</evidence>
<comment type="caution">
    <text evidence="2">The sequence shown here is derived from an EMBL/GenBank/DDBJ whole genome shotgun (WGS) entry which is preliminary data.</text>
</comment>
<feature type="transmembrane region" description="Helical" evidence="1">
    <location>
        <begin position="364"/>
        <end position="384"/>
    </location>
</feature>
<dbReference type="AlphaFoldDB" id="A0A917UVU0"/>
<evidence type="ECO:0000313" key="2">
    <source>
        <dbReference type="EMBL" id="GGJ90140.1"/>
    </source>
</evidence>
<protein>
    <submittedName>
        <fullName evidence="2">Uncharacterized protein</fullName>
    </submittedName>
</protein>
<feature type="transmembrane region" description="Helical" evidence="1">
    <location>
        <begin position="156"/>
        <end position="173"/>
    </location>
</feature>
<organism evidence="2 3">
    <name type="scientific">Agromyces bauzanensis</name>
    <dbReference type="NCBI Taxonomy" id="1308924"/>
    <lineage>
        <taxon>Bacteria</taxon>
        <taxon>Bacillati</taxon>
        <taxon>Actinomycetota</taxon>
        <taxon>Actinomycetes</taxon>
        <taxon>Micrococcales</taxon>
        <taxon>Microbacteriaceae</taxon>
        <taxon>Agromyces</taxon>
    </lineage>
</organism>
<sequence length="418" mass="43530">MDEPRDPDTPGVRAVARGVRRFVVAAREGIVAQGLTFGSTLLPIVWGLNDALIFLVFVSGVVTIAASVTTLAISIRLPPMVEDRDARSLVLASLGLISVSTVVGVATAGVLALAGNRQLAAMFLAAAVLLLGQASFMVSLAIRTRALDYGGIQRRRLAYGVLVFILTLLACLARFDGLGFVLLAAVAYLGAIACTTRRNRSRSDGGPISLGDLVRQARASIPLVLSGLLGTSAGQIGSLALPLLGQYQAAWAAVVRIAGGFQTVGAQIVGPKVDIDFARRLQSGSAASLTSALRRGVWLSSVIGGLSVLFSVVAVVWIDPEILDKSPAEVGWMLMAVVGFAGFFAGTSVIGRLLGMFGSAMPRLFWDASRLVGAFAALSLLHGIPLLAGIGFLGVLSTALYVALLQLVVRARNREAIT</sequence>
<feature type="transmembrane region" description="Helical" evidence="1">
    <location>
        <begin position="120"/>
        <end position="144"/>
    </location>
</feature>